<evidence type="ECO:0000313" key="2">
    <source>
        <dbReference type="Proteomes" id="UP001432401"/>
    </source>
</evidence>
<dbReference type="RefSeq" id="WP_344178942.1">
    <property type="nucleotide sequence ID" value="NZ_JBEQNA010000003.1"/>
</dbReference>
<reference evidence="1 2" key="1">
    <citation type="submission" date="2024-06" db="EMBL/GenBank/DDBJ databases">
        <authorList>
            <person name="Bataeva Y.V."/>
            <person name="Grigorian L.N."/>
            <person name="Solomentsev V.I."/>
        </authorList>
    </citation>
    <scope>NUCLEOTIDE SEQUENCE [LARGE SCALE GENOMIC DNA]</scope>
    <source>
        <strain evidence="2">SCPM-O-B-12605 (RCAM04882)</strain>
    </source>
</reference>
<dbReference type="Proteomes" id="UP001432401">
    <property type="component" value="Unassembled WGS sequence"/>
</dbReference>
<comment type="caution">
    <text evidence="1">The sequence shown here is derived from an EMBL/GenBank/DDBJ whole genome shotgun (WGS) entry which is preliminary data.</text>
</comment>
<dbReference type="EMBL" id="JBEQNB010000008">
    <property type="protein sequence ID" value="MES0835222.1"/>
    <property type="molecule type" value="Genomic_DNA"/>
</dbReference>
<protein>
    <submittedName>
        <fullName evidence="1">Uncharacterized protein</fullName>
    </submittedName>
</protein>
<accession>A0ABV1ZVU3</accession>
<name>A0ABV1ZVU3_9ACTN</name>
<gene>
    <name evidence="1" type="ORF">ABUK86_15700</name>
</gene>
<organism evidence="1 2">
    <name type="scientific">Nocardiopsis tropica</name>
    <dbReference type="NCBI Taxonomy" id="109330"/>
    <lineage>
        <taxon>Bacteria</taxon>
        <taxon>Bacillati</taxon>
        <taxon>Actinomycetota</taxon>
        <taxon>Actinomycetes</taxon>
        <taxon>Streptosporangiales</taxon>
        <taxon>Nocardiopsidaceae</taxon>
        <taxon>Nocardiopsis</taxon>
    </lineage>
</organism>
<sequence>MWRFGRNPARVPRGADIEARLVSASLGADPLLRAGCEAVREGEAAAALPLLAESREDPETRVVQAEALGRAAADRPESVVELLGDGADRADVLLWLGHTLLARALRRPAGGADTRQADRKAFTAALDEARIPLEASARLRTDDAAPWAGLQTVAMGLGADREDKDRLWREIAGRSPHLFPAHLVRTRSLSATRGGSTEEMFAFAGAAADTAPEGHPLPSVLALAHAEHVRVEQKRLAAEGNTPFVVDKALGRLHGGSAQELFDLAQGWAAASEPHPGDVRAHHLFGWAFHRAGMTEAARWHLSAVGNVYCDQPWSFFGGARSQVARAMEELGVDPGRTTGGPEPS</sequence>
<proteinExistence type="predicted"/>
<evidence type="ECO:0000313" key="1">
    <source>
        <dbReference type="EMBL" id="MES0835222.1"/>
    </source>
</evidence>
<keyword evidence="2" id="KW-1185">Reference proteome</keyword>